<dbReference type="EMBL" id="MU790503">
    <property type="protein sequence ID" value="KAJ4002312.1"/>
    <property type="molecule type" value="Genomic_DNA"/>
</dbReference>
<dbReference type="Proteomes" id="UP001163828">
    <property type="component" value="Unassembled WGS sequence"/>
</dbReference>
<comment type="caution">
    <text evidence="1">The sequence shown here is derived from an EMBL/GenBank/DDBJ whole genome shotgun (WGS) entry which is preliminary data.</text>
</comment>
<accession>A0ABQ8QV33</accession>
<protein>
    <submittedName>
        <fullName evidence="1">Uncharacterized protein</fullName>
    </submittedName>
</protein>
<keyword evidence="2" id="KW-1185">Reference proteome</keyword>
<reference evidence="1" key="1">
    <citation type="submission" date="2022-08" db="EMBL/GenBank/DDBJ databases">
        <authorList>
            <consortium name="DOE Joint Genome Institute"/>
            <person name="Min B."/>
            <person name="Riley R."/>
            <person name="Sierra-Patev S."/>
            <person name="Naranjo-Ortiz M."/>
            <person name="Looney B."/>
            <person name="Konkel Z."/>
            <person name="Slot J.C."/>
            <person name="Sakamoto Y."/>
            <person name="Steenwyk J.L."/>
            <person name="Rokas A."/>
            <person name="Carro J."/>
            <person name="Camarero S."/>
            <person name="Ferreira P."/>
            <person name="Molpeceres G."/>
            <person name="Ruiz-Duenas F.J."/>
            <person name="Serrano A."/>
            <person name="Henrissat B."/>
            <person name="Drula E."/>
            <person name="Hughes K.W."/>
            <person name="Mata J.L."/>
            <person name="Ishikawa N.K."/>
            <person name="Vargas-Isla R."/>
            <person name="Ushijima S."/>
            <person name="Smith C.A."/>
            <person name="Ahrendt S."/>
            <person name="Andreopoulos W."/>
            <person name="He G."/>
            <person name="Labutti K."/>
            <person name="Lipzen A."/>
            <person name="Ng V."/>
            <person name="Sandor L."/>
            <person name="Barry K."/>
            <person name="Martinez A.T."/>
            <person name="Xiao Y."/>
            <person name="Gibbons J.G."/>
            <person name="Terashima K."/>
            <person name="Hibbett D.S."/>
            <person name="Grigoriev I.V."/>
        </authorList>
    </citation>
    <scope>NUCLEOTIDE SEQUENCE</scope>
    <source>
        <strain evidence="1">TFB10827</strain>
    </source>
</reference>
<sequence>ERFQRSNETISKSFKAVLFALVHPDFRSSILKLPSADSIPERIRNDPKLFPFFKDCLGAADCSHVPVHPPS</sequence>
<name>A0ABQ8QV33_9AGAR</name>
<evidence type="ECO:0000313" key="1">
    <source>
        <dbReference type="EMBL" id="KAJ4002312.1"/>
    </source>
</evidence>
<organism evidence="1 2">
    <name type="scientific">Lentinula boryana</name>
    <dbReference type="NCBI Taxonomy" id="40481"/>
    <lineage>
        <taxon>Eukaryota</taxon>
        <taxon>Fungi</taxon>
        <taxon>Dikarya</taxon>
        <taxon>Basidiomycota</taxon>
        <taxon>Agaricomycotina</taxon>
        <taxon>Agaricomycetes</taxon>
        <taxon>Agaricomycetidae</taxon>
        <taxon>Agaricales</taxon>
        <taxon>Marasmiineae</taxon>
        <taxon>Omphalotaceae</taxon>
        <taxon>Lentinula</taxon>
    </lineage>
</organism>
<gene>
    <name evidence="1" type="ORF">F5050DRAFT_1544075</name>
</gene>
<evidence type="ECO:0000313" key="2">
    <source>
        <dbReference type="Proteomes" id="UP001163828"/>
    </source>
</evidence>
<feature type="non-terminal residue" evidence="1">
    <location>
        <position position="1"/>
    </location>
</feature>
<feature type="non-terminal residue" evidence="1">
    <location>
        <position position="71"/>
    </location>
</feature>
<proteinExistence type="predicted"/>